<keyword evidence="1" id="KW-0812">Transmembrane</keyword>
<reference evidence="3" key="1">
    <citation type="journal article" date="2014" name="Int. J. Syst. Evol. Microbiol.">
        <title>Complete genome sequence of Corynebacterium casei LMG S-19264T (=DSM 44701T), isolated from a smear-ripened cheese.</title>
        <authorList>
            <consortium name="US DOE Joint Genome Institute (JGI-PGF)"/>
            <person name="Walter F."/>
            <person name="Albersmeier A."/>
            <person name="Kalinowski J."/>
            <person name="Ruckert C."/>
        </authorList>
    </citation>
    <scope>NUCLEOTIDE SEQUENCE</scope>
    <source>
        <strain evidence="3">KCTC 12870</strain>
    </source>
</reference>
<accession>A0A8J3GCR2</accession>
<dbReference type="EMBL" id="BMXG01000008">
    <property type="protein sequence ID" value="GHC00550.1"/>
    <property type="molecule type" value="Genomic_DNA"/>
</dbReference>
<feature type="transmembrane region" description="Helical" evidence="1">
    <location>
        <begin position="6"/>
        <end position="23"/>
    </location>
</feature>
<dbReference type="InterPro" id="IPR003675">
    <property type="entry name" value="Rce1/LyrA-like_dom"/>
</dbReference>
<feature type="transmembrane region" description="Helical" evidence="1">
    <location>
        <begin position="44"/>
        <end position="66"/>
    </location>
</feature>
<dbReference type="Pfam" id="PF02517">
    <property type="entry name" value="Rce1-like"/>
    <property type="match status" value="1"/>
</dbReference>
<dbReference type="AlphaFoldDB" id="A0A8J3GCR2"/>
<dbReference type="Proteomes" id="UP000642829">
    <property type="component" value="Unassembled WGS sequence"/>
</dbReference>
<evidence type="ECO:0000256" key="1">
    <source>
        <dbReference type="SAM" id="Phobius"/>
    </source>
</evidence>
<feature type="transmembrane region" description="Helical" evidence="1">
    <location>
        <begin position="219"/>
        <end position="246"/>
    </location>
</feature>
<feature type="transmembrane region" description="Helical" evidence="1">
    <location>
        <begin position="180"/>
        <end position="198"/>
    </location>
</feature>
<keyword evidence="1" id="KW-0472">Membrane</keyword>
<keyword evidence="1" id="KW-1133">Transmembrane helix</keyword>
<feature type="transmembrane region" description="Helical" evidence="1">
    <location>
        <begin position="258"/>
        <end position="279"/>
    </location>
</feature>
<dbReference type="GO" id="GO:0080120">
    <property type="term" value="P:CAAX-box protein maturation"/>
    <property type="evidence" value="ECO:0007669"/>
    <property type="project" value="UniProtKB-ARBA"/>
</dbReference>
<protein>
    <recommendedName>
        <fullName evidence="2">CAAX prenyl protease 2/Lysostaphin resistance protein A-like domain-containing protein</fullName>
    </recommendedName>
</protein>
<comment type="caution">
    <text evidence="3">The sequence shown here is derived from an EMBL/GenBank/DDBJ whole genome shotgun (WGS) entry which is preliminary data.</text>
</comment>
<dbReference type="PANTHER" id="PTHR43592:SF15">
    <property type="entry name" value="CAAX AMINO TERMINAL PROTEASE FAMILY PROTEIN"/>
    <property type="match status" value="1"/>
</dbReference>
<feature type="domain" description="CAAX prenyl protease 2/Lysostaphin resistance protein A-like" evidence="2">
    <location>
        <begin position="184"/>
        <end position="270"/>
    </location>
</feature>
<dbReference type="RefSeq" id="WP_189513817.1">
    <property type="nucleotide sequence ID" value="NZ_BMXG01000008.1"/>
</dbReference>
<proteinExistence type="predicted"/>
<dbReference type="GO" id="GO:0004175">
    <property type="term" value="F:endopeptidase activity"/>
    <property type="evidence" value="ECO:0007669"/>
    <property type="project" value="UniProtKB-ARBA"/>
</dbReference>
<gene>
    <name evidence="3" type="ORF">GCM10007047_16190</name>
</gene>
<feature type="transmembrane region" description="Helical" evidence="1">
    <location>
        <begin position="78"/>
        <end position="99"/>
    </location>
</feature>
<feature type="transmembrane region" description="Helical" evidence="1">
    <location>
        <begin position="132"/>
        <end position="150"/>
    </location>
</feature>
<evidence type="ECO:0000259" key="2">
    <source>
        <dbReference type="Pfam" id="PF02517"/>
    </source>
</evidence>
<reference evidence="3" key="2">
    <citation type="submission" date="2020-09" db="EMBL/GenBank/DDBJ databases">
        <authorList>
            <person name="Sun Q."/>
            <person name="Kim S."/>
        </authorList>
    </citation>
    <scope>NUCLEOTIDE SEQUENCE</scope>
    <source>
        <strain evidence="3">KCTC 12870</strain>
    </source>
</reference>
<name>A0A8J3GCR2_9BACT</name>
<organism evidence="3 4">
    <name type="scientific">Cerasicoccus arenae</name>
    <dbReference type="NCBI Taxonomy" id="424488"/>
    <lineage>
        <taxon>Bacteria</taxon>
        <taxon>Pseudomonadati</taxon>
        <taxon>Verrucomicrobiota</taxon>
        <taxon>Opitutia</taxon>
        <taxon>Puniceicoccales</taxon>
        <taxon>Cerasicoccaceae</taxon>
        <taxon>Cerasicoccus</taxon>
    </lineage>
</organism>
<evidence type="ECO:0000313" key="4">
    <source>
        <dbReference type="Proteomes" id="UP000642829"/>
    </source>
</evidence>
<keyword evidence="4" id="KW-1185">Reference proteome</keyword>
<evidence type="ECO:0000313" key="3">
    <source>
        <dbReference type="EMBL" id="GHC00550.1"/>
    </source>
</evidence>
<sequence length="286" mass="31881">MALVIYFWIILIAGFVLLVQDSREESRTPARNPLPAWNADILEFLLFVSMLLFLYAGLGGLVAIATEDWRANPILKPWRTPMVALGSQAGMLLTVLFLFHPSFKRLISFDAPEKIFSFSPLRLGFGEYFKHGLFAALAALPLIMAIGKGWESLLMWLEDLGFHVALNRQDLLDLFANESGVAVSITMIVLAVVVAPITEEIVFRGALYRYLKGRFSPRSAMVFSSLCFALIHWNLLAAMPLFLLGMLLCRAYEKSQNILVPICFHALFNANTIATLILASQVDAIP</sequence>
<dbReference type="PANTHER" id="PTHR43592">
    <property type="entry name" value="CAAX AMINO TERMINAL PROTEASE"/>
    <property type="match status" value="1"/>
</dbReference>